<keyword evidence="1" id="KW-0472">Membrane</keyword>
<dbReference type="EMBL" id="HACA01032784">
    <property type="protein sequence ID" value="CDW50145.1"/>
    <property type="molecule type" value="Transcribed_RNA"/>
</dbReference>
<dbReference type="AlphaFoldDB" id="A0A0K2VIH4"/>
<keyword evidence="1" id="KW-0812">Transmembrane</keyword>
<evidence type="ECO:0000256" key="1">
    <source>
        <dbReference type="SAM" id="Phobius"/>
    </source>
</evidence>
<keyword evidence="1" id="KW-1133">Transmembrane helix</keyword>
<evidence type="ECO:0000313" key="2">
    <source>
        <dbReference type="EMBL" id="CDW50145.1"/>
    </source>
</evidence>
<name>A0A0K2VIH4_LEPSM</name>
<reference evidence="2" key="1">
    <citation type="submission" date="2014-05" db="EMBL/GenBank/DDBJ databases">
        <authorList>
            <person name="Chronopoulou M."/>
        </authorList>
    </citation>
    <scope>NUCLEOTIDE SEQUENCE</scope>
    <source>
        <tissue evidence="2">Whole organism</tissue>
    </source>
</reference>
<feature type="transmembrane region" description="Helical" evidence="1">
    <location>
        <begin position="12"/>
        <end position="38"/>
    </location>
</feature>
<proteinExistence type="predicted"/>
<organism evidence="2">
    <name type="scientific">Lepeophtheirus salmonis</name>
    <name type="common">Salmon louse</name>
    <name type="synonym">Caligus salmonis</name>
    <dbReference type="NCBI Taxonomy" id="72036"/>
    <lineage>
        <taxon>Eukaryota</taxon>
        <taxon>Metazoa</taxon>
        <taxon>Ecdysozoa</taxon>
        <taxon>Arthropoda</taxon>
        <taxon>Crustacea</taxon>
        <taxon>Multicrustacea</taxon>
        <taxon>Hexanauplia</taxon>
        <taxon>Copepoda</taxon>
        <taxon>Siphonostomatoida</taxon>
        <taxon>Caligidae</taxon>
        <taxon>Lepeophtheirus</taxon>
    </lineage>
</organism>
<protein>
    <submittedName>
        <fullName evidence="2">Uncharacterized protein</fullName>
    </submittedName>
</protein>
<accession>A0A0K2VIH4</accession>
<sequence length="45" mass="5045">MMTFILTRVGSILTRMAFILIRVGSILAAVILPLLFLITKHFISL</sequence>